<sequence length="137" mass="15183">MTEPDEWGRTPLHYAAMEGQVDAVARLLDTEDVNARDNEGWTPLHFASQYGFTEIVQRLLDAGADINALTEKGMPPIYWAIMSSSGDRIGTVRLLRARGADPTKSTIKGYFGTQSPLDVLREVRNDPAMQAEFADLL</sequence>
<keyword evidence="2 3" id="KW-0040">ANK repeat</keyword>
<dbReference type="RefSeq" id="WP_195134168.1">
    <property type="nucleotide sequence ID" value="NZ_JADLQX010000097.1"/>
</dbReference>
<gene>
    <name evidence="4" type="ORF">IU459_36620</name>
</gene>
<evidence type="ECO:0000313" key="5">
    <source>
        <dbReference type="Proteomes" id="UP000702209"/>
    </source>
</evidence>
<dbReference type="EMBL" id="JADLQX010000097">
    <property type="protein sequence ID" value="MBF6302991.1"/>
    <property type="molecule type" value="Genomic_DNA"/>
</dbReference>
<evidence type="ECO:0000256" key="3">
    <source>
        <dbReference type="PROSITE-ProRule" id="PRU00023"/>
    </source>
</evidence>
<proteinExistence type="predicted"/>
<dbReference type="PROSITE" id="PS50297">
    <property type="entry name" value="ANK_REP_REGION"/>
    <property type="match status" value="2"/>
</dbReference>
<reference evidence="4 5" key="1">
    <citation type="submission" date="2020-10" db="EMBL/GenBank/DDBJ databases">
        <title>Identification of Nocardia species via Next-generation sequencing and recognition of intraspecies genetic diversity.</title>
        <authorList>
            <person name="Li P."/>
            <person name="Li P."/>
            <person name="Lu B."/>
        </authorList>
    </citation>
    <scope>NUCLEOTIDE SEQUENCE [LARGE SCALE GENOMIC DNA]</scope>
    <source>
        <strain evidence="4 5">BJ06-0157</strain>
    </source>
</reference>
<feature type="repeat" description="ANK" evidence="3">
    <location>
        <begin position="7"/>
        <end position="28"/>
    </location>
</feature>
<dbReference type="PANTHER" id="PTHR24171">
    <property type="entry name" value="ANKYRIN REPEAT DOMAIN-CONTAINING PROTEIN 39-RELATED"/>
    <property type="match status" value="1"/>
</dbReference>
<evidence type="ECO:0000256" key="1">
    <source>
        <dbReference type="ARBA" id="ARBA00022737"/>
    </source>
</evidence>
<dbReference type="Proteomes" id="UP000702209">
    <property type="component" value="Unassembled WGS sequence"/>
</dbReference>
<dbReference type="Pfam" id="PF12796">
    <property type="entry name" value="Ank_2"/>
    <property type="match status" value="1"/>
</dbReference>
<dbReference type="SUPFAM" id="SSF48403">
    <property type="entry name" value="Ankyrin repeat"/>
    <property type="match status" value="1"/>
</dbReference>
<comment type="caution">
    <text evidence="4">The sequence shown here is derived from an EMBL/GenBank/DDBJ whole genome shotgun (WGS) entry which is preliminary data.</text>
</comment>
<dbReference type="InterPro" id="IPR036770">
    <property type="entry name" value="Ankyrin_rpt-contain_sf"/>
</dbReference>
<dbReference type="Gene3D" id="1.25.40.20">
    <property type="entry name" value="Ankyrin repeat-containing domain"/>
    <property type="match status" value="1"/>
</dbReference>
<keyword evidence="5" id="KW-1185">Reference proteome</keyword>
<dbReference type="SMART" id="SM00248">
    <property type="entry name" value="ANK"/>
    <property type="match status" value="3"/>
</dbReference>
<dbReference type="PANTHER" id="PTHR24171:SF8">
    <property type="entry name" value="BRCA1-ASSOCIATED RING DOMAIN PROTEIN 1"/>
    <property type="match status" value="1"/>
</dbReference>
<dbReference type="PROSITE" id="PS50088">
    <property type="entry name" value="ANK_REPEAT"/>
    <property type="match status" value="2"/>
</dbReference>
<name>A0ABS0D2G8_9NOCA</name>
<protein>
    <submittedName>
        <fullName evidence="4">Ankyrin repeat domain-containing protein</fullName>
    </submittedName>
</protein>
<feature type="repeat" description="ANK" evidence="3">
    <location>
        <begin position="39"/>
        <end position="71"/>
    </location>
</feature>
<evidence type="ECO:0000256" key="2">
    <source>
        <dbReference type="ARBA" id="ARBA00023043"/>
    </source>
</evidence>
<accession>A0ABS0D2G8</accession>
<evidence type="ECO:0000313" key="4">
    <source>
        <dbReference type="EMBL" id="MBF6302991.1"/>
    </source>
</evidence>
<dbReference type="InterPro" id="IPR002110">
    <property type="entry name" value="Ankyrin_rpt"/>
</dbReference>
<keyword evidence="1" id="KW-0677">Repeat</keyword>
<organism evidence="4 5">
    <name type="scientific">Nocardia amamiensis</name>
    <dbReference type="NCBI Taxonomy" id="404578"/>
    <lineage>
        <taxon>Bacteria</taxon>
        <taxon>Bacillati</taxon>
        <taxon>Actinomycetota</taxon>
        <taxon>Actinomycetes</taxon>
        <taxon>Mycobacteriales</taxon>
        <taxon>Nocardiaceae</taxon>
        <taxon>Nocardia</taxon>
    </lineage>
</organism>
<dbReference type="PRINTS" id="PR01415">
    <property type="entry name" value="ANKYRIN"/>
</dbReference>